<comment type="caution">
    <text evidence="1">The sequence shown here is derived from an EMBL/GenBank/DDBJ whole genome shotgun (WGS) entry which is preliminary data.</text>
</comment>
<reference evidence="1" key="1">
    <citation type="journal article" date="2014" name="Int. J. Syst. Evol. Microbiol.">
        <title>Complete genome sequence of Corynebacterium casei LMG S-19264T (=DSM 44701T), isolated from a smear-ripened cheese.</title>
        <authorList>
            <consortium name="US DOE Joint Genome Institute (JGI-PGF)"/>
            <person name="Walter F."/>
            <person name="Albersmeier A."/>
            <person name="Kalinowski J."/>
            <person name="Ruckert C."/>
        </authorList>
    </citation>
    <scope>NUCLEOTIDE SEQUENCE</scope>
    <source>
        <strain evidence="1">JCM 13919</strain>
    </source>
</reference>
<dbReference type="EMBL" id="BMOB01000001">
    <property type="protein sequence ID" value="GGI77324.1"/>
    <property type="molecule type" value="Genomic_DNA"/>
</dbReference>
<organism evidence="1 2">
    <name type="scientific">Legionella impletisoli</name>
    <dbReference type="NCBI Taxonomy" id="343510"/>
    <lineage>
        <taxon>Bacteria</taxon>
        <taxon>Pseudomonadati</taxon>
        <taxon>Pseudomonadota</taxon>
        <taxon>Gammaproteobacteria</taxon>
        <taxon>Legionellales</taxon>
        <taxon>Legionellaceae</taxon>
        <taxon>Legionella</taxon>
    </lineage>
</organism>
<protein>
    <submittedName>
        <fullName evidence="1">Uncharacterized protein</fullName>
    </submittedName>
</protein>
<dbReference type="RefSeq" id="WP_131775494.1">
    <property type="nucleotide sequence ID" value="NZ_BMOB01000001.1"/>
</dbReference>
<dbReference type="AlphaFoldDB" id="A0A917JQA1"/>
<reference evidence="1" key="2">
    <citation type="submission" date="2020-09" db="EMBL/GenBank/DDBJ databases">
        <authorList>
            <person name="Sun Q."/>
            <person name="Ohkuma M."/>
        </authorList>
    </citation>
    <scope>NUCLEOTIDE SEQUENCE</scope>
    <source>
        <strain evidence="1">JCM 13919</strain>
    </source>
</reference>
<gene>
    <name evidence="1" type="ORF">GCM10007966_02540</name>
</gene>
<sequence length="225" mass="25856">MIKLDTRGVYSVEFNTRHHVMLVIDIKQGQPIIAHMRFTDYATNRGKLVIEPCPSLKDVYLIRCEAFSQTMRQKLTAIVLQAHEKDKLRIDNHFLRKEYQAASEFRALDSYHSKNAIEKLRQQPSVVADVLSEEEQLISCHSFVLSTIHLACRTTKTQLPHGLNIPPQLAWSDFLYATANDDKDLSVYEISSYYSNGQLRFFPRVKTNYSKPKSNPACSSQCVLM</sequence>
<accession>A0A917JQA1</accession>
<evidence type="ECO:0000313" key="2">
    <source>
        <dbReference type="Proteomes" id="UP000630149"/>
    </source>
</evidence>
<name>A0A917JQA1_9GAMM</name>
<dbReference type="OrthoDB" id="5654300at2"/>
<dbReference type="Proteomes" id="UP000630149">
    <property type="component" value="Unassembled WGS sequence"/>
</dbReference>
<evidence type="ECO:0000313" key="1">
    <source>
        <dbReference type="EMBL" id="GGI77324.1"/>
    </source>
</evidence>
<keyword evidence="2" id="KW-1185">Reference proteome</keyword>
<proteinExistence type="predicted"/>